<evidence type="ECO:0000256" key="5">
    <source>
        <dbReference type="ARBA" id="ARBA00022679"/>
    </source>
</evidence>
<sequence length="1922" mass="213512">MEYDPASPTDELEEKTDVVDVDAIPLPDKSVHADVESFLMNSVGNIPLPPGRALSVDSIPMPPEITKRPTYPFPPPPPPSSENIIQPDSGSKNDQSLLSFRIKPVSKRSRPGTLPTGVLPTKTKHPEIEVKTELFKPTKEDELEIMAELNSDNSVNPQVSIQPSLTAISEAILARIGNATQGEQDLASVLRDINQISQVSNLSAQNQNVADVTMSNSEQISSKNIQTEVPTKSVAGGPQISTTSLSDDRSTYRTEINRNQKTSGRSRSRSSAHKNKSKTTTLSRSPRRQNQKQSPGERHSCSKSHRRASRSKSFRSRSPHRSSRLISTQSHRSRSRPSRKRSSSRTVSRAPSVKKCARAASRSKKCSPSTSKHRESPSQSIHPSLSPQKKSRNASLERKHSRSKSRHRKSDSRSINRSRSSRSKSLAGSSDKRRSRSRSNFSESGSVDKHRFRSSRHRIKVRSPVRRNRLRSSRRRSSSSARKARRSFSTNQRLSRRSRSRKRRSSSHERPKGSTIPKHRRSACERSRSSSNSPPKPSREGHDKSRKKDEVITRKRDSETNKENESEIKKDIKKRSRSSSSSVSSNSPSTSSLSKNRKFTSTDAIGNARSATQDVESSKLKISRSCKKESTSTSQSKVNRSSSKTPTIDLVKVNGSTKNSRRMSEKEKGPFETASVCARVEPEVRKPSGTSVKGGLVTKDTKRSSQRSVSSNLQNKKPEELKENKTSPKTVDKTSLSINLTSSGIDSRESLPSSSSTSGNSKSKSSKSKSTNTALPSSKVHKVVSRKESRPVDSESSKTSKEKASGLIMDSGVKIHLSVVEVEEKGDEVNVVNQDPVAYDVQPIGRVGPHTPESPTQRSPSGETTDVSSAVTQECTVASLMTLDECDQERISSVIVPIGRNKTALTHPSYSSTSSTSCHTPLSSSSSSVSDCTGSPKRSIRKGGDSVGGLKRPKAIADSDSDDSVSNSRYRLRRRKNISTNVGEVGTPLDESSCATPPVNISQLLQPFEVQPIERFSNRAGVPRPEYQHVLENDYTLIEASLLREGVDPGDNPAFPLRGGGGDWVCDCEVPTMEDLLSGKLGCGQGCINRAVYIECGKRCPAHAVCSNRQFQLRLYAQTEPYFCGPEKGWGLRALKLIPKGTFIVEYAGEVIDFPEFRRRVRLYEKAKRVHHYFMSLGPEHFIDAGTKGNWARFVNHSCEPNSETQKWMVNGQIRIGFFAISDIPAGEEITIDYQFAQYGLTEQKCYCGTPSCSGIMGAKSKQLQDKVRLKDTRAVERRIIQLLTGKTLRTAEDVTFLIQVMVQEYLTRYTRMELLKLLADTKTESYLKLFRQYNGLELLASYMCDTAPTDWELKRQILVCLDHIPISEQKQVQTDSSLMEFVRQWTLDPRYCRSRGVTKKETDTTRNEPRVVAEPSTTQLGPVPPQNSIKDTVALEQHVAPLPLELLKDVGNNADLHNGDSTEPCLESSNLEVGRSQPSLPPDANAIKLYSPDEEKVIIENIRQLAGRILERWSKLPVETYRIPRLEREETEQSILQSSRSALVSWGISPTKDDSFHSWRLLSQDSTQSKCSVANHSSPRSDRQRHRRDRKRSSKLTRSERRAQFEANMRAAEAAASSILASKTTLNRDNALSTPSDNSTLSTSVYDLLLNVLSRKISKVKGNDATLVLQQTISVLSKKLCEFAEKEDTEGLVAYLRSLTDGTSPITDGGRPSIDGAESSQAPPAPLPSPSASSFKLEPPWCSAIDASTGRTYYYNSITRAVQWEFPSVPVEAVGDASNPYFQNDQPAVKKRDFLSEVYACTMKLLKPFRLPNCLTGRLESDDDMKYVAKKVCYIALSFCELRQHLISAFVLFAEKEKARCQPGHEPQLNREMVEHFRLKVTRYLTSKGEVYVRSRHSVQPPQASVGGDDDCDMEIDNDDS</sequence>
<dbReference type="InterPro" id="IPR001214">
    <property type="entry name" value="SET_dom"/>
</dbReference>
<dbReference type="PROSITE" id="PS50280">
    <property type="entry name" value="SET"/>
    <property type="match status" value="1"/>
</dbReference>
<evidence type="ECO:0000313" key="14">
    <source>
        <dbReference type="Proteomes" id="UP000267029"/>
    </source>
</evidence>
<feature type="compositionally biased region" description="Basic residues" evidence="8">
    <location>
        <begin position="264"/>
        <end position="277"/>
    </location>
</feature>
<dbReference type="Gene3D" id="2.20.70.10">
    <property type="match status" value="1"/>
</dbReference>
<reference evidence="13 14" key="1">
    <citation type="submission" date="2018-10" db="EMBL/GenBank/DDBJ databases">
        <authorList>
            <consortium name="Pathogen Informatics"/>
        </authorList>
    </citation>
    <scope>NUCLEOTIDE SEQUENCE [LARGE SCALE GENOMIC DNA]</scope>
</reference>
<keyword evidence="3" id="KW-0158">Chromosome</keyword>
<feature type="region of interest" description="Disordered" evidence="8">
    <location>
        <begin position="1454"/>
        <end position="1481"/>
    </location>
</feature>
<feature type="compositionally biased region" description="Basic residues" evidence="8">
    <location>
        <begin position="399"/>
        <end position="410"/>
    </location>
</feature>
<dbReference type="GO" id="GO:0010468">
    <property type="term" value="P:regulation of gene expression"/>
    <property type="evidence" value="ECO:0007669"/>
    <property type="project" value="TreeGrafter"/>
</dbReference>
<feature type="compositionally biased region" description="Low complexity" evidence="8">
    <location>
        <begin position="909"/>
        <end position="935"/>
    </location>
</feature>
<dbReference type="InterPro" id="IPR042294">
    <property type="entry name" value="SETD2_animal"/>
</dbReference>
<evidence type="ECO:0000259" key="11">
    <source>
        <dbReference type="PROSITE" id="PS50868"/>
    </source>
</evidence>
<dbReference type="GO" id="GO:0046975">
    <property type="term" value="F:histone H3K36 methyltransferase activity"/>
    <property type="evidence" value="ECO:0007669"/>
    <property type="project" value="InterPro"/>
</dbReference>
<feature type="region of interest" description="Disordered" evidence="8">
    <location>
        <begin position="54"/>
        <end position="125"/>
    </location>
</feature>
<dbReference type="InterPro" id="IPR003616">
    <property type="entry name" value="Post-SET_dom"/>
</dbReference>
<feature type="region of interest" description="Disordered" evidence="8">
    <location>
        <begin position="831"/>
        <end position="870"/>
    </location>
</feature>
<feature type="domain" description="WW" evidence="9">
    <location>
        <begin position="1736"/>
        <end position="1770"/>
    </location>
</feature>
<feature type="compositionally biased region" description="Basic residues" evidence="8">
    <location>
        <begin position="301"/>
        <end position="323"/>
    </location>
</feature>
<keyword evidence="5" id="KW-0808">Transferase</keyword>
<dbReference type="STRING" id="53468.A0A158QT09"/>
<dbReference type="Proteomes" id="UP000267029">
    <property type="component" value="Unassembled WGS sequence"/>
</dbReference>
<dbReference type="InterPro" id="IPR038190">
    <property type="entry name" value="SRI_sf"/>
</dbReference>
<dbReference type="GO" id="GO:0032259">
    <property type="term" value="P:methylation"/>
    <property type="evidence" value="ECO:0007669"/>
    <property type="project" value="UniProtKB-KW"/>
</dbReference>
<feature type="compositionally biased region" description="Low complexity" evidence="8">
    <location>
        <begin position="578"/>
        <end position="594"/>
    </location>
</feature>
<dbReference type="PROSITE" id="PS50868">
    <property type="entry name" value="POST_SET"/>
    <property type="match status" value="1"/>
</dbReference>
<feature type="compositionally biased region" description="Polar residues" evidence="8">
    <location>
        <begin position="377"/>
        <end position="388"/>
    </location>
</feature>
<feature type="compositionally biased region" description="Polar residues" evidence="8">
    <location>
        <begin position="706"/>
        <end position="715"/>
    </location>
</feature>
<feature type="compositionally biased region" description="Basic and acidic residues" evidence="8">
    <location>
        <begin position="246"/>
        <end position="258"/>
    </location>
</feature>
<feature type="compositionally biased region" description="Low complexity" evidence="8">
    <location>
        <begin position="413"/>
        <end position="429"/>
    </location>
</feature>
<evidence type="ECO:0000256" key="7">
    <source>
        <dbReference type="ARBA" id="ARBA00023242"/>
    </source>
</evidence>
<keyword evidence="6" id="KW-0949">S-adenosyl-L-methionine</keyword>
<evidence type="ECO:0000259" key="9">
    <source>
        <dbReference type="PROSITE" id="PS50020"/>
    </source>
</evidence>
<feature type="compositionally biased region" description="Polar residues" evidence="8">
    <location>
        <begin position="1416"/>
        <end position="1429"/>
    </location>
</feature>
<dbReference type="InterPro" id="IPR046341">
    <property type="entry name" value="SET_dom_sf"/>
</dbReference>
<dbReference type="SMART" id="SM00570">
    <property type="entry name" value="AWS"/>
    <property type="match status" value="1"/>
</dbReference>
<dbReference type="InterPro" id="IPR036020">
    <property type="entry name" value="WW_dom_sf"/>
</dbReference>
<feature type="region of interest" description="Disordered" evidence="8">
    <location>
        <begin position="221"/>
        <end position="810"/>
    </location>
</feature>
<gene>
    <name evidence="13" type="ORF">MCOS_LOCUS1812</name>
</gene>
<dbReference type="Pfam" id="PF00856">
    <property type="entry name" value="SET"/>
    <property type="match status" value="1"/>
</dbReference>
<feature type="domain" description="AWS" evidence="12">
    <location>
        <begin position="1061"/>
        <end position="1115"/>
    </location>
</feature>
<feature type="region of interest" description="Disordered" evidence="8">
    <location>
        <begin position="904"/>
        <end position="968"/>
    </location>
</feature>
<dbReference type="Gene3D" id="2.170.270.10">
    <property type="entry name" value="SET domain"/>
    <property type="match status" value="1"/>
</dbReference>
<dbReference type="CDD" id="cd19172">
    <property type="entry name" value="SET_SETD2"/>
    <property type="match status" value="1"/>
</dbReference>
<dbReference type="InterPro" id="IPR001202">
    <property type="entry name" value="WW_dom"/>
</dbReference>
<feature type="domain" description="SET" evidence="10">
    <location>
        <begin position="1117"/>
        <end position="1235"/>
    </location>
</feature>
<feature type="compositionally biased region" description="Polar residues" evidence="8">
    <location>
        <begin position="733"/>
        <end position="745"/>
    </location>
</feature>
<feature type="compositionally biased region" description="Basic and acidic residues" evidence="8">
    <location>
        <begin position="537"/>
        <end position="570"/>
    </location>
</feature>
<evidence type="ECO:0000256" key="2">
    <source>
        <dbReference type="ARBA" id="ARBA00004286"/>
    </source>
</evidence>
<dbReference type="Pfam" id="PF17907">
    <property type="entry name" value="AWS"/>
    <property type="match status" value="1"/>
</dbReference>
<evidence type="ECO:0000259" key="12">
    <source>
        <dbReference type="PROSITE" id="PS51215"/>
    </source>
</evidence>
<dbReference type="CDD" id="cd00201">
    <property type="entry name" value="WW"/>
    <property type="match status" value="1"/>
</dbReference>
<feature type="compositionally biased region" description="Basic residues" evidence="8">
    <location>
        <begin position="494"/>
        <end position="505"/>
    </location>
</feature>
<feature type="compositionally biased region" description="Basic and acidic residues" evidence="8">
    <location>
        <begin position="1399"/>
        <end position="1412"/>
    </location>
</feature>
<evidence type="ECO:0008006" key="15">
    <source>
        <dbReference type="Google" id="ProtNLM"/>
    </source>
</evidence>
<evidence type="ECO:0000313" key="13">
    <source>
        <dbReference type="EMBL" id="VDD75809.1"/>
    </source>
</evidence>
<feature type="compositionally biased region" description="Polar residues" evidence="8">
    <location>
        <begin position="81"/>
        <end position="98"/>
    </location>
</feature>
<evidence type="ECO:0000256" key="6">
    <source>
        <dbReference type="ARBA" id="ARBA00022691"/>
    </source>
</evidence>
<evidence type="ECO:0000256" key="3">
    <source>
        <dbReference type="ARBA" id="ARBA00022454"/>
    </source>
</evidence>
<evidence type="ECO:0000256" key="8">
    <source>
        <dbReference type="SAM" id="MobiDB-lite"/>
    </source>
</evidence>
<feature type="region of interest" description="Disordered" evidence="8">
    <location>
        <begin position="1704"/>
        <end position="1735"/>
    </location>
</feature>
<proteinExistence type="predicted"/>
<feature type="compositionally biased region" description="Basic residues" evidence="8">
    <location>
        <begin position="355"/>
        <end position="365"/>
    </location>
</feature>
<name>A0A158QT09_MESCO</name>
<dbReference type="SMART" id="SM00456">
    <property type="entry name" value="WW"/>
    <property type="match status" value="1"/>
</dbReference>
<feature type="compositionally biased region" description="Polar residues" evidence="8">
    <location>
        <begin position="631"/>
        <end position="646"/>
    </location>
</feature>
<comment type="subcellular location">
    <subcellularLocation>
        <location evidence="2">Chromosome</location>
    </subcellularLocation>
    <subcellularLocation>
        <location evidence="1">Nucleus</location>
    </subcellularLocation>
</comment>
<dbReference type="SUPFAM" id="SSF51045">
    <property type="entry name" value="WW domain"/>
    <property type="match status" value="1"/>
</dbReference>
<keyword evidence="7" id="KW-0539">Nucleus</keyword>
<feature type="compositionally biased region" description="Pro residues" evidence="8">
    <location>
        <begin position="71"/>
        <end position="80"/>
    </location>
</feature>
<keyword evidence="14" id="KW-1185">Reference proteome</keyword>
<feature type="compositionally biased region" description="Basic and acidic residues" evidence="8">
    <location>
        <begin position="716"/>
        <end position="732"/>
    </location>
</feature>
<feature type="compositionally biased region" description="Basic residues" evidence="8">
    <location>
        <begin position="331"/>
        <end position="343"/>
    </location>
</feature>
<feature type="compositionally biased region" description="Polar residues" evidence="8">
    <location>
        <begin position="221"/>
        <end position="230"/>
    </location>
</feature>
<dbReference type="PANTHER" id="PTHR46711:SF1">
    <property type="entry name" value="HISTONE-LYSINE N-METHYLTRANSFERASE SETD2"/>
    <property type="match status" value="1"/>
</dbReference>
<accession>A0A158QT09</accession>
<dbReference type="OrthoDB" id="422362at2759"/>
<dbReference type="InterPro" id="IPR006560">
    <property type="entry name" value="AWS_dom"/>
</dbReference>
<feature type="compositionally biased region" description="Polar residues" evidence="8">
    <location>
        <begin position="599"/>
        <end position="615"/>
    </location>
</feature>
<feature type="region of interest" description="Disordered" evidence="8">
    <location>
        <begin position="1898"/>
        <end position="1922"/>
    </location>
</feature>
<organism evidence="13 14">
    <name type="scientific">Mesocestoides corti</name>
    <name type="common">Flatworm</name>
    <dbReference type="NCBI Taxonomy" id="53468"/>
    <lineage>
        <taxon>Eukaryota</taxon>
        <taxon>Metazoa</taxon>
        <taxon>Spiralia</taxon>
        <taxon>Lophotrochozoa</taxon>
        <taxon>Platyhelminthes</taxon>
        <taxon>Cestoda</taxon>
        <taxon>Eucestoda</taxon>
        <taxon>Cyclophyllidea</taxon>
        <taxon>Mesocestoididae</taxon>
        <taxon>Mesocestoides</taxon>
    </lineage>
</organism>
<evidence type="ECO:0000256" key="1">
    <source>
        <dbReference type="ARBA" id="ARBA00004123"/>
    </source>
</evidence>
<dbReference type="SUPFAM" id="SSF82199">
    <property type="entry name" value="SET domain"/>
    <property type="match status" value="1"/>
</dbReference>
<feature type="compositionally biased region" description="Basic residues" evidence="8">
    <location>
        <begin position="1584"/>
        <end position="1596"/>
    </location>
</feature>
<dbReference type="PANTHER" id="PTHR46711">
    <property type="entry name" value="HISTONE-LYSINE N-METHYLTRANSFERASE SETD2"/>
    <property type="match status" value="1"/>
</dbReference>
<feature type="domain" description="Post-SET" evidence="11">
    <location>
        <begin position="1242"/>
        <end position="1258"/>
    </location>
</feature>
<protein>
    <recommendedName>
        <fullName evidence="15">Histone-lysine N-methyltransferase</fullName>
    </recommendedName>
</protein>
<evidence type="ECO:0000256" key="4">
    <source>
        <dbReference type="ARBA" id="ARBA00022603"/>
    </source>
</evidence>
<dbReference type="PROSITE" id="PS50020">
    <property type="entry name" value="WW_DOMAIN_2"/>
    <property type="match status" value="1"/>
</dbReference>
<dbReference type="Gene3D" id="1.10.1740.100">
    <property type="entry name" value="Set2, Rpb1 interacting domain"/>
    <property type="match status" value="1"/>
</dbReference>
<feature type="compositionally biased region" description="Polar residues" evidence="8">
    <location>
        <begin position="853"/>
        <end position="870"/>
    </location>
</feature>
<feature type="compositionally biased region" description="Acidic residues" evidence="8">
    <location>
        <begin position="1909"/>
        <end position="1922"/>
    </location>
</feature>
<feature type="region of interest" description="Disordered" evidence="8">
    <location>
        <begin position="1568"/>
        <end position="1602"/>
    </location>
</feature>
<feature type="compositionally biased region" description="Low complexity" evidence="8">
    <location>
        <begin position="750"/>
        <end position="763"/>
    </location>
</feature>
<feature type="compositionally biased region" description="Basic and acidic residues" evidence="8">
    <location>
        <begin position="785"/>
        <end position="804"/>
    </location>
</feature>
<dbReference type="PROSITE" id="PS51215">
    <property type="entry name" value="AWS"/>
    <property type="match status" value="1"/>
</dbReference>
<dbReference type="GO" id="GO:0005634">
    <property type="term" value="C:nucleus"/>
    <property type="evidence" value="ECO:0007669"/>
    <property type="project" value="UniProtKB-SubCell"/>
</dbReference>
<feature type="region of interest" description="Disordered" evidence="8">
    <location>
        <begin position="1397"/>
        <end position="1429"/>
    </location>
</feature>
<dbReference type="GO" id="GO:0005694">
    <property type="term" value="C:chromosome"/>
    <property type="evidence" value="ECO:0007669"/>
    <property type="project" value="UniProtKB-SubCell"/>
</dbReference>
<dbReference type="SMART" id="SM00317">
    <property type="entry name" value="SET"/>
    <property type="match status" value="1"/>
</dbReference>
<feature type="compositionally biased region" description="Basic residues" evidence="8">
    <location>
        <begin position="450"/>
        <end position="486"/>
    </location>
</feature>
<evidence type="ECO:0000259" key="10">
    <source>
        <dbReference type="PROSITE" id="PS50280"/>
    </source>
</evidence>
<dbReference type="Pfam" id="PF00397">
    <property type="entry name" value="WW"/>
    <property type="match status" value="1"/>
</dbReference>
<dbReference type="EMBL" id="UXSR01000252">
    <property type="protein sequence ID" value="VDD75809.1"/>
    <property type="molecule type" value="Genomic_DNA"/>
</dbReference>
<keyword evidence="4" id="KW-0489">Methyltransferase</keyword>
<dbReference type="InterPro" id="IPR044437">
    <property type="entry name" value="SETD2/Set2_SET"/>
</dbReference>